<evidence type="ECO:0000256" key="1">
    <source>
        <dbReference type="SAM" id="Phobius"/>
    </source>
</evidence>
<accession>A0A378QRT4</accession>
<dbReference type="Proteomes" id="UP000190777">
    <property type="component" value="Unassembled WGS sequence"/>
</dbReference>
<proteinExistence type="predicted"/>
<sequence length="175" mass="19486">MTVLWAVVFCLVSTPQSAYNSTFVQIYFLMIAYNIHHFLNSLSDFAILYILASLVIAILIWIESAWVARNGGKLPQNTPFVVISILTSSWLIVSGLALYFLEFDGVLMSVPVVYGVYSLLSWIKGAKLIGDDLPDDPKDIVLPSKYLTYSQSFALVFAVLCVSMLALPYTDLPFL</sequence>
<keyword evidence="4" id="KW-1185">Reference proteome</keyword>
<dbReference type="Proteomes" id="UP000254618">
    <property type="component" value="Unassembled WGS sequence"/>
</dbReference>
<feature type="transmembrane region" description="Helical" evidence="1">
    <location>
        <begin position="46"/>
        <end position="68"/>
    </location>
</feature>
<feature type="transmembrane region" description="Helical" evidence="1">
    <location>
        <begin position="146"/>
        <end position="169"/>
    </location>
</feature>
<evidence type="ECO:0000313" key="4">
    <source>
        <dbReference type="Proteomes" id="UP000190777"/>
    </source>
</evidence>
<keyword evidence="1" id="KW-0812">Transmembrane</keyword>
<evidence type="ECO:0000313" key="5">
    <source>
        <dbReference type="Proteomes" id="UP000254618"/>
    </source>
</evidence>
<keyword evidence="1" id="KW-1133">Transmembrane helix</keyword>
<protein>
    <submittedName>
        <fullName evidence="3">Uncharacterized protein</fullName>
    </submittedName>
</protein>
<gene>
    <name evidence="2" type="ORF">B5J93_02190</name>
    <name evidence="3" type="ORF">NCTC11012_01214</name>
</gene>
<dbReference type="EMBL" id="MXAP01000021">
    <property type="protein sequence ID" value="OPH39818.1"/>
    <property type="molecule type" value="Genomic_DNA"/>
</dbReference>
<dbReference type="EMBL" id="UGQF01000001">
    <property type="protein sequence ID" value="STZ02984.1"/>
    <property type="molecule type" value="Genomic_DNA"/>
</dbReference>
<reference evidence="2 4" key="1">
    <citation type="submission" date="2017-03" db="EMBL/GenBank/DDBJ databases">
        <title>Draft genome sequence of Moraxella equi CCUG 4950T type strain.</title>
        <authorList>
            <person name="Salva-Serra F."/>
            <person name="Engstrom-Jakobsson H."/>
            <person name="Thorell K."/>
            <person name="Jaen-Luchoro D."/>
            <person name="Gonzales-Siles L."/>
            <person name="Karlsson R."/>
            <person name="Yazdan S."/>
            <person name="Boulund F."/>
            <person name="Johnning A."/>
            <person name="Engstrand L."/>
            <person name="Kristiansson E."/>
            <person name="Moore E."/>
        </authorList>
    </citation>
    <scope>NUCLEOTIDE SEQUENCE [LARGE SCALE GENOMIC DNA]</scope>
    <source>
        <strain evidence="2 4">CCUG 4950</strain>
    </source>
</reference>
<dbReference type="AlphaFoldDB" id="A0A378QRT4"/>
<organism evidence="3 5">
    <name type="scientific">Moraxella equi</name>
    <dbReference type="NCBI Taxonomy" id="60442"/>
    <lineage>
        <taxon>Bacteria</taxon>
        <taxon>Pseudomonadati</taxon>
        <taxon>Pseudomonadota</taxon>
        <taxon>Gammaproteobacteria</taxon>
        <taxon>Moraxellales</taxon>
        <taxon>Moraxellaceae</taxon>
        <taxon>Moraxella</taxon>
    </lineage>
</organism>
<evidence type="ECO:0000313" key="3">
    <source>
        <dbReference type="EMBL" id="STZ02984.1"/>
    </source>
</evidence>
<keyword evidence="1" id="KW-0472">Membrane</keyword>
<name>A0A378QRT4_9GAMM</name>
<evidence type="ECO:0000313" key="2">
    <source>
        <dbReference type="EMBL" id="OPH39818.1"/>
    </source>
</evidence>
<reference evidence="3 5" key="2">
    <citation type="submission" date="2018-06" db="EMBL/GenBank/DDBJ databases">
        <authorList>
            <consortium name="Pathogen Informatics"/>
            <person name="Doyle S."/>
        </authorList>
    </citation>
    <scope>NUCLEOTIDE SEQUENCE [LARGE SCALE GENOMIC DNA]</scope>
    <source>
        <strain evidence="3 5">NCTC11012</strain>
    </source>
</reference>
<dbReference type="RefSeq" id="WP_079324228.1">
    <property type="nucleotide sequence ID" value="NZ_MXAP01000021.1"/>
</dbReference>
<feature type="transmembrane region" description="Helical" evidence="1">
    <location>
        <begin position="80"/>
        <end position="100"/>
    </location>
</feature>